<name>A0ABQ8UX07_9AGAR</name>
<dbReference type="PROSITE" id="PS51192">
    <property type="entry name" value="HELICASE_ATP_BIND_1"/>
    <property type="match status" value="1"/>
</dbReference>
<evidence type="ECO:0000259" key="6">
    <source>
        <dbReference type="PROSITE" id="PS51192"/>
    </source>
</evidence>
<evidence type="ECO:0000313" key="8">
    <source>
        <dbReference type="EMBL" id="KAJ4464368.1"/>
    </source>
</evidence>
<accession>A0ABQ8UX07</accession>
<evidence type="ECO:0008006" key="10">
    <source>
        <dbReference type="Google" id="ProtNLM"/>
    </source>
</evidence>
<dbReference type="PANTHER" id="PTHR44533">
    <property type="entry name" value="DEAD/H RNA HELICASE, PUTATIVE-RELATED"/>
    <property type="match status" value="1"/>
</dbReference>
<sequence length="1751" mass="197917">MDLENFEDGPSALHSPSSHYQGQQLSPKTALRLFDDIWYTLATRRSRWMDLIGDYGGKETFFIDGDSLLQLVFDTPSLALGRLVEDTENKRTDNSFQLLHAKFILEKHILEFTQRDTTFEVVFFNGARHTSIGAGVSEFSRNSRALARKMLFHHMANIHIPIHSFNSPKDPSWINLVSKKQPMFIMVNDGGTLVNAQGGQYKRALLQRELLFELSRQGLAFALLKGAEYRDSKIMTFVYESRTYVQNLRLDLPLKHAISLSRDELDEQLGYVTPLSTLVIQPPLEWWSNRLPVGDLSSIFLLHVLLIAQLDVRLLARGLPKLHPDLEFLLQRTFLPSVFRILAQSDSCSLDIDGRLFLEVLWFVIQTKATSVKQILPSLQKADENSRILSELSFDGPGLADRYPSPPISAVAASPAPQQYHLLPFSNHVFDTALAHVNIPDTAQIDVDAPKSIFGMDILANDTKHWHNTHSILPTYLGGPKSKPLNEWEKRRRDRKLHRDQTRLQKQAASLTGANGNILEKTIIAPVGSRPQNSKPIRLSGADKTRAKIQEGKSKKTKEADRSKPPILTGANKARAKILEDKSKKTEKEAVEWWGGKLKAMTLDTVEDQLEHVKLLKRNPSSKATYPSVAFEIRLYELHLILKGWTMKSDPDSSRDEMVIKILRLLSEIKELPVHSNIPTTANKFLVDVCRSIGFESFTGSLLPDVALSLDSCAFKPIKLVSKMVSLYPFMSITVSPIEWQLEHFGEYMDRSMDSAPDARVPFSPDRWQREVLDAIDKNESLLALAPTSAGKTFISFYAMEKILRESDDGVLVYIAPTKALVNQIAAEVYGRFSKHYSGNQTLLAVHTRDTRTGDLQRAQILITVPEMLGILILSPTLAQNWTSRVKRIILDEIHSIGQEQGGAVWEQIILLAPCPIIGLSATVGSPEQFNVWLESVQKAHDFPHVYIHHPYRYSHLRKFFFLPSPDKYSSTSLSSHEVSKRLTFLHPVSLLSENSNSLPIDMSLESRDCLCLYRTLHSHNLLKDIDLSPETIFKGRGLLCQKDILEYEKVLKDVVVHLLVHDPNSMKKIISSLTPQTLTDPGADVSPSNGEFIEGLMTLVCDLHKLDNLPAILFSFDRTGCELMAKCIVEKLESSETKWKQSSHRWKTKLAEVENWRKLEKVRSAQRQKEMKQKQEHDALRDDISSTHAWQATFNEEDPLADFSFAGRPSSKEELEDTIRDLSGPWLNTPDWAINALRRGIAVHHAGMSKAYRIAIENLFRQGFIRVMISTGTLALGINAPARTSVFCGDSPFLTALMYRQCAGRAGRRGFDLLGNVVFFGLPYSRVQRLVLSRLPALGDSFPLTSTFILRLFNLLQGSNYADFAVRSVESVMNLPRISHRSDMGKDQVLHHVRFSIEYLRRAGLLNHEGKPTNLFGISSHLYHTEPSNFALVHIFESGVIHKICEQSSSVNAEMDLLLLLCHLFGRRYIPRNYSRPEVIALLRKKYPSQIILPPLPSEIGAKLQGHNDDILRMFSSYALSYAVEHQSSLGVDDTLPVSGPTANTVRIESPFIDYLDSTKITPIARSIFAATSGLDDHFTSIYDLVSTVRKGIHLHEHAIPSMQGFVDHSALRESVQPEHKLNAYILDFYSHGQLSALAEANGIRRGEVWYELQEFDLTLKTIRTSLQELLIQLSLARCRKIKDVNELLDLEAEEDGSKDTVQEDEENEEENGIEGFKRPPQTSPGDWKVYEIFDRITRNFGEKFHEIFA</sequence>
<dbReference type="InterPro" id="IPR059032">
    <property type="entry name" value="WHD_DDX60"/>
</dbReference>
<dbReference type="InterPro" id="IPR001650">
    <property type="entry name" value="Helicase_C-like"/>
</dbReference>
<keyword evidence="2" id="KW-0378">Hydrolase</keyword>
<feature type="region of interest" description="Disordered" evidence="5">
    <location>
        <begin position="527"/>
        <end position="567"/>
    </location>
</feature>
<keyword evidence="4" id="KW-0067">ATP-binding</keyword>
<keyword evidence="3" id="KW-0347">Helicase</keyword>
<evidence type="ECO:0000256" key="2">
    <source>
        <dbReference type="ARBA" id="ARBA00022801"/>
    </source>
</evidence>
<keyword evidence="9" id="KW-1185">Reference proteome</keyword>
<feature type="compositionally biased region" description="Acidic residues" evidence="5">
    <location>
        <begin position="1704"/>
        <end position="1714"/>
    </location>
</feature>
<dbReference type="InterPro" id="IPR014001">
    <property type="entry name" value="Helicase_ATP-bd"/>
</dbReference>
<dbReference type="Pfam" id="PF00271">
    <property type="entry name" value="Helicase_C"/>
    <property type="match status" value="1"/>
</dbReference>
<evidence type="ECO:0000256" key="4">
    <source>
        <dbReference type="ARBA" id="ARBA00022840"/>
    </source>
</evidence>
<dbReference type="InterPro" id="IPR011545">
    <property type="entry name" value="DEAD/DEAH_box_helicase_dom"/>
</dbReference>
<evidence type="ECO:0000259" key="7">
    <source>
        <dbReference type="PROSITE" id="PS51194"/>
    </source>
</evidence>
<dbReference type="EMBL" id="JANVFT010000142">
    <property type="protein sequence ID" value="KAJ4464368.1"/>
    <property type="molecule type" value="Genomic_DNA"/>
</dbReference>
<proteinExistence type="predicted"/>
<gene>
    <name evidence="8" type="ORF">C8R41DRAFT_985478</name>
</gene>
<evidence type="ECO:0000313" key="9">
    <source>
        <dbReference type="Proteomes" id="UP001150217"/>
    </source>
</evidence>
<dbReference type="PROSITE" id="PS51194">
    <property type="entry name" value="HELICASE_CTER"/>
    <property type="match status" value="1"/>
</dbReference>
<dbReference type="SMART" id="SM00490">
    <property type="entry name" value="HELICc"/>
    <property type="match status" value="1"/>
</dbReference>
<dbReference type="InterPro" id="IPR052431">
    <property type="entry name" value="SKI2_subfamily_helicases"/>
</dbReference>
<protein>
    <recommendedName>
        <fullName evidence="10">P-loop containing nucleoside triphosphate hydrolase protein</fullName>
    </recommendedName>
</protein>
<evidence type="ECO:0000256" key="5">
    <source>
        <dbReference type="SAM" id="MobiDB-lite"/>
    </source>
</evidence>
<feature type="domain" description="Helicase ATP-binding" evidence="6">
    <location>
        <begin position="773"/>
        <end position="942"/>
    </location>
</feature>
<dbReference type="SUPFAM" id="SSF52540">
    <property type="entry name" value="P-loop containing nucleoside triphosphate hydrolases"/>
    <property type="match status" value="1"/>
</dbReference>
<dbReference type="Pfam" id="PF23002">
    <property type="entry name" value="PIN-like_DDX60"/>
    <property type="match status" value="1"/>
</dbReference>
<comment type="caution">
    <text evidence="8">The sequence shown here is derived from an EMBL/GenBank/DDBJ whole genome shotgun (WGS) entry which is preliminary data.</text>
</comment>
<feature type="region of interest" description="Disordered" evidence="5">
    <location>
        <begin position="1"/>
        <end position="23"/>
    </location>
</feature>
<organism evidence="8 9">
    <name type="scientific">Lentinula lateritia</name>
    <dbReference type="NCBI Taxonomy" id="40482"/>
    <lineage>
        <taxon>Eukaryota</taxon>
        <taxon>Fungi</taxon>
        <taxon>Dikarya</taxon>
        <taxon>Basidiomycota</taxon>
        <taxon>Agaricomycotina</taxon>
        <taxon>Agaricomycetes</taxon>
        <taxon>Agaricomycetidae</taxon>
        <taxon>Agaricales</taxon>
        <taxon>Marasmiineae</taxon>
        <taxon>Omphalotaceae</taxon>
        <taxon>Lentinula</taxon>
    </lineage>
</organism>
<feature type="compositionally biased region" description="Basic and acidic residues" evidence="5">
    <location>
        <begin position="541"/>
        <end position="564"/>
    </location>
</feature>
<feature type="compositionally biased region" description="Polar residues" evidence="5">
    <location>
        <begin position="14"/>
        <end position="23"/>
    </location>
</feature>
<dbReference type="Proteomes" id="UP001150217">
    <property type="component" value="Unassembled WGS sequence"/>
</dbReference>
<dbReference type="Pfam" id="PF26076">
    <property type="entry name" value="WHD_DDX60"/>
    <property type="match status" value="1"/>
</dbReference>
<dbReference type="Gene3D" id="3.40.50.300">
    <property type="entry name" value="P-loop containing nucleotide triphosphate hydrolases"/>
    <property type="match status" value="2"/>
</dbReference>
<feature type="domain" description="Helicase C-terminal" evidence="7">
    <location>
        <begin position="1173"/>
        <end position="1351"/>
    </location>
</feature>
<dbReference type="InterPro" id="IPR055124">
    <property type="entry name" value="PIN-like_DDX60"/>
</dbReference>
<dbReference type="InterPro" id="IPR027417">
    <property type="entry name" value="P-loop_NTPase"/>
</dbReference>
<evidence type="ECO:0000256" key="3">
    <source>
        <dbReference type="ARBA" id="ARBA00022806"/>
    </source>
</evidence>
<keyword evidence="1" id="KW-0547">Nucleotide-binding</keyword>
<feature type="region of interest" description="Disordered" evidence="5">
    <location>
        <begin position="1695"/>
        <end position="1728"/>
    </location>
</feature>
<dbReference type="SMART" id="SM00487">
    <property type="entry name" value="DEXDc"/>
    <property type="match status" value="1"/>
</dbReference>
<evidence type="ECO:0000256" key="1">
    <source>
        <dbReference type="ARBA" id="ARBA00022741"/>
    </source>
</evidence>
<dbReference type="PANTHER" id="PTHR44533:SF4">
    <property type="entry name" value="DEAD_H RNA HELICASE, PUTATIVE-RELATED"/>
    <property type="match status" value="1"/>
</dbReference>
<dbReference type="Pfam" id="PF00270">
    <property type="entry name" value="DEAD"/>
    <property type="match status" value="1"/>
</dbReference>
<reference evidence="8" key="1">
    <citation type="submission" date="2022-08" db="EMBL/GenBank/DDBJ databases">
        <title>A Global Phylogenomic Analysis of the Shiitake Genus Lentinula.</title>
        <authorList>
            <consortium name="DOE Joint Genome Institute"/>
            <person name="Sierra-Patev S."/>
            <person name="Min B."/>
            <person name="Naranjo-Ortiz M."/>
            <person name="Looney B."/>
            <person name="Konkel Z."/>
            <person name="Slot J.C."/>
            <person name="Sakamoto Y."/>
            <person name="Steenwyk J.L."/>
            <person name="Rokas A."/>
            <person name="Carro J."/>
            <person name="Camarero S."/>
            <person name="Ferreira P."/>
            <person name="Molpeceres G."/>
            <person name="Ruiz-Duenas F.J."/>
            <person name="Serrano A."/>
            <person name="Henrissat B."/>
            <person name="Drula E."/>
            <person name="Hughes K.W."/>
            <person name="Mata J.L."/>
            <person name="Ishikawa N.K."/>
            <person name="Vargas-Isla R."/>
            <person name="Ushijima S."/>
            <person name="Smith C.A."/>
            <person name="Ahrendt S."/>
            <person name="Andreopoulos W."/>
            <person name="He G."/>
            <person name="Labutti K."/>
            <person name="Lipzen A."/>
            <person name="Ng V."/>
            <person name="Riley R."/>
            <person name="Sandor L."/>
            <person name="Barry K."/>
            <person name="Martinez A.T."/>
            <person name="Xiao Y."/>
            <person name="Gibbons J.G."/>
            <person name="Terashima K."/>
            <person name="Grigoriev I.V."/>
            <person name="Hibbett D.S."/>
        </authorList>
    </citation>
    <scope>NUCLEOTIDE SEQUENCE</scope>
    <source>
        <strain evidence="8">RHP3577 ss4</strain>
    </source>
</reference>